<dbReference type="Proteomes" id="UP001060771">
    <property type="component" value="Chromosome"/>
</dbReference>
<reference evidence="3" key="4">
    <citation type="journal article" date="2023" name="Microbiol. Resour. Announc.">
        <title>Complete Genome Sequence of Vulcanisaeta souniana Strain IC-059, a Hyperthermophilic Archaeon Isolated from Hot Spring Water in Japan.</title>
        <authorList>
            <person name="Kato S."/>
            <person name="Itoh T."/>
            <person name="Wu L."/>
            <person name="Ma J."/>
            <person name="Ohkuma M."/>
        </authorList>
    </citation>
    <scope>NUCLEOTIDE SEQUENCE</scope>
    <source>
        <strain evidence="3">JCM 11219</strain>
    </source>
</reference>
<dbReference type="Pfam" id="PF01642">
    <property type="entry name" value="MM_CoA_mutase"/>
    <property type="match status" value="1"/>
</dbReference>
<dbReference type="Gene3D" id="3.20.20.240">
    <property type="entry name" value="Methylmalonyl-CoA mutase"/>
    <property type="match status" value="1"/>
</dbReference>
<keyword evidence="1" id="KW-0413">Isomerase</keyword>
<reference evidence="4" key="2">
    <citation type="submission" date="2020-09" db="EMBL/GenBank/DDBJ databases">
        <authorList>
            <person name="Sun Q."/>
            <person name="Ohkuma M."/>
        </authorList>
    </citation>
    <scope>NUCLEOTIDE SEQUENCE</scope>
    <source>
        <strain evidence="4">JCM 11219</strain>
    </source>
</reference>
<evidence type="ECO:0000259" key="2">
    <source>
        <dbReference type="Pfam" id="PF01642"/>
    </source>
</evidence>
<dbReference type="OrthoDB" id="38408at2157"/>
<name>A0A830E3W8_9CREN</name>
<dbReference type="GO" id="GO:0031419">
    <property type="term" value="F:cobalamin binding"/>
    <property type="evidence" value="ECO:0007669"/>
    <property type="project" value="InterPro"/>
</dbReference>
<dbReference type="PANTHER" id="PTHR48101">
    <property type="entry name" value="METHYLMALONYL-COA MUTASE, MITOCHONDRIAL-RELATED"/>
    <property type="match status" value="1"/>
</dbReference>
<dbReference type="GO" id="GO:0004494">
    <property type="term" value="F:methylmalonyl-CoA mutase activity"/>
    <property type="evidence" value="ECO:0007669"/>
    <property type="project" value="InterPro"/>
</dbReference>
<dbReference type="NCBIfam" id="TIGR00641">
    <property type="entry name" value="acid_CoA_mut_N"/>
    <property type="match status" value="1"/>
</dbReference>
<dbReference type="PANTHER" id="PTHR48101:SF1">
    <property type="entry name" value="METHYLMALONYL-COA MUTASE, LARGE SUBUNIT"/>
    <property type="match status" value="1"/>
</dbReference>
<evidence type="ECO:0000313" key="3">
    <source>
        <dbReference type="EMBL" id="BDR90947.1"/>
    </source>
</evidence>
<evidence type="ECO:0000313" key="6">
    <source>
        <dbReference type="Proteomes" id="UP001060771"/>
    </source>
</evidence>
<dbReference type="InterPro" id="IPR006098">
    <property type="entry name" value="MMCoA_mutase_a_cat"/>
</dbReference>
<sequence>MGNTEKIKEKYDEWVREFLLPTLKKIPEWRKFATLFGIDIKPLYTPLDVRDDYLSTLGFPGEYPFTRGIYPSMYRSRLWTFREYSGFGSPEDTNRRYKFLISQGQTGLSVAFDLPTQLGLDPDHELAYPEVGKVGVSIPEVASMSILFDNIDIRKITTSFTINATAAEILAMYITVAESRGIDKAVLDGTIQNDILKEFIARNLYIYPPLHSMRYTTDIIAYTSKNLPKWHPISISGYHFREAGATAVQELAFTLADAIEYTNWVINRWKMNVDDFASGLSFFFAATTNLFEEVAKFRAARRLYARIMRERFGANKSESMKMKFHVQTSGAALTAQQPEVNIIRTTIQALAAVLGGAQSLHVNAYDEALALPTEKSVKLALRVQQVIAYESGVIDSIDPLGGSYYIEWLTDIIEEETMKIIDYVDRLGGMTKAVEIGYPQRAIAESAYQYQRMVEEGKISIIGVNMFREEREPNIELHRVDPVSRERSIRRVREVRENRDREAWERAIRELRRTADGENENVFPYILNAIRARATIGEVSGVLRDVWGEYRPPSIY</sequence>
<feature type="domain" description="Methylmalonyl-CoA mutase alpha/beta chain catalytic" evidence="2">
    <location>
        <begin position="35"/>
        <end position="549"/>
    </location>
</feature>
<accession>A0A830E3W8</accession>
<dbReference type="EMBL" id="AP026830">
    <property type="protein sequence ID" value="BDR90947.1"/>
    <property type="molecule type" value="Genomic_DNA"/>
</dbReference>
<dbReference type="InterPro" id="IPR016176">
    <property type="entry name" value="Cbl-dep_enz_cat"/>
</dbReference>
<dbReference type="RefSeq" id="WP_188603438.1">
    <property type="nucleotide sequence ID" value="NZ_AP026830.1"/>
</dbReference>
<evidence type="ECO:0000256" key="1">
    <source>
        <dbReference type="ARBA" id="ARBA00023235"/>
    </source>
</evidence>
<dbReference type="GeneID" id="76205590"/>
<gene>
    <name evidence="4" type="ORF">GCM10007112_15560</name>
    <name evidence="3" type="ORF">Vsou_00400</name>
</gene>
<dbReference type="SUPFAM" id="SSF51703">
    <property type="entry name" value="Cobalamin (vitamin B12)-dependent enzymes"/>
    <property type="match status" value="1"/>
</dbReference>
<proteinExistence type="predicted"/>
<protein>
    <submittedName>
        <fullName evidence="4">Methylmalonyl-CoA mutase</fullName>
    </submittedName>
</protein>
<organism evidence="4 5">
    <name type="scientific">Vulcanisaeta souniana JCM 11219</name>
    <dbReference type="NCBI Taxonomy" id="1293586"/>
    <lineage>
        <taxon>Archaea</taxon>
        <taxon>Thermoproteota</taxon>
        <taxon>Thermoprotei</taxon>
        <taxon>Thermoproteales</taxon>
        <taxon>Thermoproteaceae</taxon>
        <taxon>Vulcanisaeta</taxon>
    </lineage>
</organism>
<reference evidence="4" key="1">
    <citation type="journal article" date="2014" name="Int. J. Syst. Evol. Microbiol.">
        <title>Complete genome sequence of Corynebacterium casei LMG S-19264T (=DSM 44701T), isolated from a smear-ripened cheese.</title>
        <authorList>
            <consortium name="US DOE Joint Genome Institute (JGI-PGF)"/>
            <person name="Walter F."/>
            <person name="Albersmeier A."/>
            <person name="Kalinowski J."/>
            <person name="Ruckert C."/>
        </authorList>
    </citation>
    <scope>NUCLEOTIDE SEQUENCE</scope>
    <source>
        <strain evidence="4">JCM 11219</strain>
    </source>
</reference>
<evidence type="ECO:0000313" key="4">
    <source>
        <dbReference type="EMBL" id="GGI79555.1"/>
    </source>
</evidence>
<dbReference type="Proteomes" id="UP000657075">
    <property type="component" value="Unassembled WGS sequence"/>
</dbReference>
<dbReference type="InterPro" id="IPR006099">
    <property type="entry name" value="MeMalonylCoA_mutase_a/b_cat"/>
</dbReference>
<evidence type="ECO:0000313" key="5">
    <source>
        <dbReference type="Proteomes" id="UP000657075"/>
    </source>
</evidence>
<keyword evidence="6" id="KW-1185">Reference proteome</keyword>
<dbReference type="AlphaFoldDB" id="A0A830E3W8"/>
<dbReference type="EMBL" id="BMNM01000006">
    <property type="protein sequence ID" value="GGI79555.1"/>
    <property type="molecule type" value="Genomic_DNA"/>
</dbReference>
<reference evidence="6" key="3">
    <citation type="submission" date="2022-09" db="EMBL/GenBank/DDBJ databases">
        <title>Complete genome sequence of Vulcanisaeta souniana.</title>
        <authorList>
            <person name="Kato S."/>
            <person name="Itoh T."/>
            <person name="Ohkuma M."/>
        </authorList>
    </citation>
    <scope>NUCLEOTIDE SEQUENCE [LARGE SCALE GENOMIC DNA]</scope>
    <source>
        <strain evidence="6">JCM 11219</strain>
    </source>
</reference>